<dbReference type="InParanoid" id="Q89US9"/>
<proteinExistence type="predicted"/>
<dbReference type="OrthoDB" id="8256395at2"/>
<sequence>MASHRAEGTADIRNIRQSPGVARSKRGSGPMRASTAYFVGAGTIVAAIAIGLGGGIVAGNIMNPIAPKQGPDAGKLAQRTEAVIAPVQSNAPSERVQYLTGSQAFGTMIAAPAQARDDAKPETRPDTQVTPANAEPPAPQPSQAAAVEPPKPAPPSPPQAAKPVEQQASTEPSSSPDNAYAKARDFDVKRAASERRRMDRRERWSERHRYESRDPRGMRDRTDWDDVARNIRQDSDARDYAGRPRGSFPQIRLFGPDDD</sequence>
<dbReference type="KEGG" id="bja:blr1332"/>
<keyword evidence="2" id="KW-0812">Transmembrane</keyword>
<dbReference type="EMBL" id="BA000040">
    <property type="protein sequence ID" value="BAC46597.1"/>
    <property type="molecule type" value="Genomic_DNA"/>
</dbReference>
<feature type="compositionally biased region" description="Polar residues" evidence="1">
    <location>
        <begin position="166"/>
        <end position="177"/>
    </location>
</feature>
<reference evidence="4" key="1">
    <citation type="journal article" date="2002" name="DNA Res.">
        <title>Complete genomic sequence of nitrogen-fixing symbiotic bacterium Bradyrhizobium japonicum USDA110.</title>
        <authorList>
            <person name="Kaneko T."/>
            <person name="Nakamura Y."/>
            <person name="Sato S."/>
            <person name="Minamisawa K."/>
            <person name="Uchiumi T."/>
            <person name="Sasamoto S."/>
            <person name="Watanabe A."/>
            <person name="Idesawa K."/>
            <person name="Iriguchi M."/>
            <person name="Kawashima K."/>
            <person name="Kohara M."/>
            <person name="Matsumoto M."/>
            <person name="Shimpo S."/>
            <person name="Tsuruoka H."/>
            <person name="Wada T."/>
            <person name="Yamada M."/>
            <person name="Tabata S."/>
        </authorList>
    </citation>
    <scope>NUCLEOTIDE SEQUENCE [LARGE SCALE GENOMIC DNA]</scope>
    <source>
        <strain evidence="4">JCM 10833 / BCRC 13528 / IAM 13628 / NBRC 14792 / USDA 110</strain>
    </source>
</reference>
<dbReference type="eggNOG" id="ENOG5030U9Z">
    <property type="taxonomic scope" value="Bacteria"/>
</dbReference>
<accession>Q89US9</accession>
<evidence type="ECO:0000313" key="4">
    <source>
        <dbReference type="Proteomes" id="UP000002526"/>
    </source>
</evidence>
<dbReference type="AlphaFoldDB" id="Q89US9"/>
<feature type="region of interest" description="Disordered" evidence="1">
    <location>
        <begin position="112"/>
        <end position="259"/>
    </location>
</feature>
<dbReference type="EnsemblBacteria" id="BAC46597">
    <property type="protein sequence ID" value="BAC46597"/>
    <property type="gene ID" value="BAC46597"/>
</dbReference>
<feature type="compositionally biased region" description="Basic and acidic residues" evidence="1">
    <location>
        <begin position="115"/>
        <end position="125"/>
    </location>
</feature>
<keyword evidence="4" id="KW-1185">Reference proteome</keyword>
<evidence type="ECO:0000313" key="3">
    <source>
        <dbReference type="EMBL" id="BAC46597.1"/>
    </source>
</evidence>
<dbReference type="HOGENOM" id="CLU_1173647_0_0_5"/>
<gene>
    <name evidence="3" type="ordered locus">blr1332</name>
</gene>
<evidence type="ECO:0000256" key="1">
    <source>
        <dbReference type="SAM" id="MobiDB-lite"/>
    </source>
</evidence>
<keyword evidence="2" id="KW-0472">Membrane</keyword>
<protein>
    <submittedName>
        <fullName evidence="3">Blr1332 protein</fullName>
    </submittedName>
</protein>
<dbReference type="Proteomes" id="UP000002526">
    <property type="component" value="Chromosome"/>
</dbReference>
<dbReference type="PATRIC" id="fig|224911.5.peg.1379"/>
<name>Q89US9_BRADU</name>
<organism evidence="3 4">
    <name type="scientific">Bradyrhizobium diazoefficiens (strain JCM 10833 / BCRC 13528 / IAM 13628 / NBRC 14792 / USDA 110)</name>
    <dbReference type="NCBI Taxonomy" id="224911"/>
    <lineage>
        <taxon>Bacteria</taxon>
        <taxon>Pseudomonadati</taxon>
        <taxon>Pseudomonadota</taxon>
        <taxon>Alphaproteobacteria</taxon>
        <taxon>Hyphomicrobiales</taxon>
        <taxon>Nitrobacteraceae</taxon>
        <taxon>Bradyrhizobium</taxon>
    </lineage>
</organism>
<keyword evidence="2" id="KW-1133">Transmembrane helix</keyword>
<evidence type="ECO:0000256" key="2">
    <source>
        <dbReference type="SAM" id="Phobius"/>
    </source>
</evidence>
<feature type="compositionally biased region" description="Pro residues" evidence="1">
    <location>
        <begin position="149"/>
        <end position="160"/>
    </location>
</feature>
<feature type="transmembrane region" description="Helical" evidence="2">
    <location>
        <begin position="35"/>
        <end position="58"/>
    </location>
</feature>
<feature type="compositionally biased region" description="Basic and acidic residues" evidence="1">
    <location>
        <begin position="1"/>
        <end position="14"/>
    </location>
</feature>
<feature type="compositionally biased region" description="Basic and acidic residues" evidence="1">
    <location>
        <begin position="182"/>
        <end position="242"/>
    </location>
</feature>
<feature type="region of interest" description="Disordered" evidence="1">
    <location>
        <begin position="1"/>
        <end position="31"/>
    </location>
</feature>